<dbReference type="FunCoup" id="A0A2K1QKH0">
    <property type="interactions" value="1027"/>
</dbReference>
<sequence>MYRSPFDTGNDPYGDPFSTYQRAMHGRGRPRRFDEYYRCYPVVMLPGPDRSSTNHGGKIFLPASALDKLTTLHITYPMLFELTNGAKSKRTHSGVLEFIAEEGRCYLPHWLMTVLELDPGDLLQVKSTDLPPGSYIKLQPQSTSFLDISDPKAVLETAFRNFSCLTQDDIFTFAYNDSEYAIKVLSVKPDADTHAISVQETDLSVDFDEPVGYAEEMEKRKAASASGSGTSTPRSLGRGIGHTNVHSAGTMAQAINYSAIAPDSTAAAQGARNATSAFSGSGNRLVAKKGKNASSTSASTAASPKPGTPVQEAKAGGTAAAAASRTRQRNGPQPLRLPSNKLFFGYEIKPVKKKEGEGEKEGGAEKKDWGEGQTLRKKK</sequence>
<dbReference type="GO" id="GO:0031593">
    <property type="term" value="F:polyubiquitin modification-dependent protein binding"/>
    <property type="evidence" value="ECO:0007669"/>
    <property type="project" value="TreeGrafter"/>
</dbReference>
<dbReference type="AlphaFoldDB" id="A0A2K1QKH0"/>
<feature type="compositionally biased region" description="Basic and acidic residues" evidence="4">
    <location>
        <begin position="349"/>
        <end position="370"/>
    </location>
</feature>
<dbReference type="InParanoid" id="A0A2K1QKH0"/>
<dbReference type="Pfam" id="PF24842">
    <property type="entry name" value="UFD1_N2"/>
    <property type="match status" value="1"/>
</dbReference>
<organism evidence="7 8">
    <name type="scientific">Sphaceloma murrayae</name>
    <dbReference type="NCBI Taxonomy" id="2082308"/>
    <lineage>
        <taxon>Eukaryota</taxon>
        <taxon>Fungi</taxon>
        <taxon>Dikarya</taxon>
        <taxon>Ascomycota</taxon>
        <taxon>Pezizomycotina</taxon>
        <taxon>Dothideomycetes</taxon>
        <taxon>Dothideomycetidae</taxon>
        <taxon>Myriangiales</taxon>
        <taxon>Elsinoaceae</taxon>
        <taxon>Sphaceloma</taxon>
    </lineage>
</organism>
<dbReference type="InterPro" id="IPR042299">
    <property type="entry name" value="Ufd1-like_Nn"/>
</dbReference>
<feature type="compositionally biased region" description="Low complexity" evidence="4">
    <location>
        <begin position="292"/>
        <end position="323"/>
    </location>
</feature>
<dbReference type="GO" id="GO:0036503">
    <property type="term" value="P:ERAD pathway"/>
    <property type="evidence" value="ECO:0007669"/>
    <property type="project" value="TreeGrafter"/>
</dbReference>
<evidence type="ECO:0000256" key="4">
    <source>
        <dbReference type="SAM" id="MobiDB-lite"/>
    </source>
</evidence>
<evidence type="ECO:0000256" key="2">
    <source>
        <dbReference type="ARBA" id="ARBA00022786"/>
    </source>
</evidence>
<reference evidence="7 8" key="1">
    <citation type="submission" date="2017-06" db="EMBL/GenBank/DDBJ databases">
        <title>Draft genome sequence of a variant of Elsinoe murrayae.</title>
        <authorList>
            <person name="Cheng Q."/>
        </authorList>
    </citation>
    <scope>NUCLEOTIDE SEQUENCE [LARGE SCALE GENOMIC DNA]</scope>
    <source>
        <strain evidence="7 8">CQ-2017a</strain>
    </source>
</reference>
<dbReference type="InterPro" id="IPR055417">
    <property type="entry name" value="UFD1_N1"/>
</dbReference>
<evidence type="ECO:0000259" key="5">
    <source>
        <dbReference type="Pfam" id="PF03152"/>
    </source>
</evidence>
<proteinExistence type="inferred from homology"/>
<dbReference type="STRING" id="2082308.A0A2K1QKH0"/>
<keyword evidence="8" id="KW-1185">Reference proteome</keyword>
<dbReference type="PANTHER" id="PTHR12555">
    <property type="entry name" value="UBIQUITIN FUSION DEGRADATON PROTEIN 1"/>
    <property type="match status" value="1"/>
</dbReference>
<evidence type="ECO:0000256" key="1">
    <source>
        <dbReference type="ARBA" id="ARBA00006043"/>
    </source>
</evidence>
<dbReference type="FunFam" id="2.40.40.50:FF:000001">
    <property type="entry name" value="Ubiquitin fusion degradation protein 1 homolog"/>
    <property type="match status" value="1"/>
</dbReference>
<dbReference type="GO" id="GO:0006511">
    <property type="term" value="P:ubiquitin-dependent protein catabolic process"/>
    <property type="evidence" value="ECO:0007669"/>
    <property type="project" value="InterPro"/>
</dbReference>
<dbReference type="OrthoDB" id="422728at2759"/>
<evidence type="ECO:0000256" key="3">
    <source>
        <dbReference type="ARBA" id="ARBA00074895"/>
    </source>
</evidence>
<accession>A0A2K1QKH0</accession>
<dbReference type="EMBL" id="NKHZ01000070">
    <property type="protein sequence ID" value="PNS15441.1"/>
    <property type="molecule type" value="Genomic_DNA"/>
</dbReference>
<gene>
    <name evidence="7" type="ORF">CAC42_700</name>
</gene>
<dbReference type="GO" id="GO:0032182">
    <property type="term" value="F:ubiquitin-like protein binding"/>
    <property type="evidence" value="ECO:0007669"/>
    <property type="project" value="UniProtKB-ARBA"/>
</dbReference>
<dbReference type="GO" id="GO:0034098">
    <property type="term" value="C:VCP-NPL4-UFD1 AAA ATPase complex"/>
    <property type="evidence" value="ECO:0007669"/>
    <property type="project" value="TreeGrafter"/>
</dbReference>
<protein>
    <recommendedName>
        <fullName evidence="3">Ubiquitin fusion degradation protein 1</fullName>
    </recommendedName>
</protein>
<feature type="region of interest" description="Disordered" evidence="4">
    <location>
        <begin position="287"/>
        <end position="379"/>
    </location>
</feature>
<comment type="similarity">
    <text evidence="1">Belongs to the UFD1 family.</text>
</comment>
<dbReference type="Gene3D" id="3.10.330.10">
    <property type="match status" value="1"/>
</dbReference>
<dbReference type="Proteomes" id="UP000243797">
    <property type="component" value="Unassembled WGS sequence"/>
</dbReference>
<feature type="domain" description="Ubiquitin fusion degradation protein UFD1 N-terminal subdomain 2" evidence="6">
    <location>
        <begin position="133"/>
        <end position="210"/>
    </location>
</feature>
<feature type="compositionally biased region" description="Low complexity" evidence="4">
    <location>
        <begin position="223"/>
        <end position="232"/>
    </location>
</feature>
<name>A0A2K1QKH0_9PEZI</name>
<keyword evidence="2" id="KW-0833">Ubl conjugation pathway</keyword>
<evidence type="ECO:0000259" key="6">
    <source>
        <dbReference type="Pfam" id="PF24842"/>
    </source>
</evidence>
<dbReference type="Pfam" id="PF03152">
    <property type="entry name" value="UFD1_N1"/>
    <property type="match status" value="1"/>
</dbReference>
<feature type="domain" description="Ubiquitin fusion degradation protein UFD1 N-terminal subdomain 1" evidence="5">
    <location>
        <begin position="33"/>
        <end position="131"/>
    </location>
</feature>
<feature type="region of interest" description="Disordered" evidence="4">
    <location>
        <begin position="217"/>
        <end position="244"/>
    </location>
</feature>
<dbReference type="InterPro" id="IPR055418">
    <property type="entry name" value="UFD1_N2"/>
</dbReference>
<dbReference type="Gene3D" id="2.40.40.50">
    <property type="entry name" value="Ubiquitin fusion degradation protein UFD1, N-terminal domain"/>
    <property type="match status" value="1"/>
</dbReference>
<dbReference type="PANTHER" id="PTHR12555:SF13">
    <property type="entry name" value="UBIQUITIN RECOGNITION FACTOR IN ER-ASSOCIATED DEGRADATION PROTEIN 1"/>
    <property type="match status" value="1"/>
</dbReference>
<dbReference type="InterPro" id="IPR004854">
    <property type="entry name" value="Ufd1-like"/>
</dbReference>
<evidence type="ECO:0000313" key="8">
    <source>
        <dbReference type="Proteomes" id="UP000243797"/>
    </source>
</evidence>
<evidence type="ECO:0000313" key="7">
    <source>
        <dbReference type="EMBL" id="PNS15441.1"/>
    </source>
</evidence>
<comment type="caution">
    <text evidence="7">The sequence shown here is derived from an EMBL/GenBank/DDBJ whole genome shotgun (WGS) entry which is preliminary data.</text>
</comment>